<evidence type="ECO:0000256" key="5">
    <source>
        <dbReference type="ARBA" id="ARBA00022598"/>
    </source>
</evidence>
<evidence type="ECO:0000256" key="10">
    <source>
        <dbReference type="ARBA" id="ARBA00047639"/>
    </source>
</evidence>
<proteinExistence type="inferred from homology"/>
<dbReference type="InterPro" id="IPR033656">
    <property type="entry name" value="HisRS_anticodon"/>
</dbReference>
<dbReference type="NCBIfam" id="TIGR00442">
    <property type="entry name" value="hisS"/>
    <property type="match status" value="1"/>
</dbReference>
<dbReference type="AlphaFoldDB" id="A0A0M6W6Q3"/>
<dbReference type="InterPro" id="IPR036621">
    <property type="entry name" value="Anticodon-bd_dom_sf"/>
</dbReference>
<comment type="subunit">
    <text evidence="3 11">Homodimer.</text>
</comment>
<evidence type="ECO:0000256" key="7">
    <source>
        <dbReference type="ARBA" id="ARBA00022840"/>
    </source>
</evidence>
<gene>
    <name evidence="11 14" type="primary">hisS</name>
    <name evidence="14" type="ORF">SOFFGTOCOR_0094</name>
</gene>
<dbReference type="SUPFAM" id="SSF52954">
    <property type="entry name" value="Class II aaRS ABD-related"/>
    <property type="match status" value="1"/>
</dbReference>
<evidence type="ECO:0000313" key="15">
    <source>
        <dbReference type="Proteomes" id="UP000242301"/>
    </source>
</evidence>
<dbReference type="SUPFAM" id="SSF55681">
    <property type="entry name" value="Class II aaRS and biotin synthetases"/>
    <property type="match status" value="1"/>
</dbReference>
<dbReference type="InterPro" id="IPR045864">
    <property type="entry name" value="aa-tRNA-synth_II/BPL/LPL"/>
</dbReference>
<keyword evidence="15" id="KW-1185">Reference proteome</keyword>
<evidence type="ECO:0000256" key="2">
    <source>
        <dbReference type="ARBA" id="ARBA00008226"/>
    </source>
</evidence>
<keyword evidence="7 11" id="KW-0067">ATP-binding</keyword>
<feature type="binding site" evidence="12">
    <location>
        <position position="126"/>
    </location>
    <ligand>
        <name>L-histidine</name>
        <dbReference type="ChEBI" id="CHEBI:57595"/>
    </ligand>
</feature>
<dbReference type="PIRSF" id="PIRSF001549">
    <property type="entry name" value="His-tRNA_synth"/>
    <property type="match status" value="1"/>
</dbReference>
<dbReference type="HAMAP" id="MF_00127">
    <property type="entry name" value="His_tRNA_synth"/>
    <property type="match status" value="1"/>
</dbReference>
<evidence type="ECO:0000256" key="9">
    <source>
        <dbReference type="ARBA" id="ARBA00023146"/>
    </source>
</evidence>
<keyword evidence="6 11" id="KW-0547">Nucleotide-binding</keyword>
<evidence type="ECO:0000259" key="13">
    <source>
        <dbReference type="PROSITE" id="PS50862"/>
    </source>
</evidence>
<keyword evidence="8 11" id="KW-0648">Protein biosynthesis</keyword>
<dbReference type="Pfam" id="PF13393">
    <property type="entry name" value="tRNA-synt_His"/>
    <property type="match status" value="1"/>
</dbReference>
<dbReference type="Gene3D" id="3.40.50.800">
    <property type="entry name" value="Anticodon-binding domain"/>
    <property type="match status" value="1"/>
</dbReference>
<keyword evidence="9 11" id="KW-0030">Aminoacyl-tRNA synthetase</keyword>
<dbReference type="InterPro" id="IPR004154">
    <property type="entry name" value="Anticodon-bd"/>
</dbReference>
<evidence type="ECO:0000256" key="12">
    <source>
        <dbReference type="PIRSR" id="PIRSR001549-1"/>
    </source>
</evidence>
<dbReference type="CDD" id="cd00859">
    <property type="entry name" value="HisRS_anticodon"/>
    <property type="match status" value="1"/>
</dbReference>
<dbReference type="GO" id="GO:0005737">
    <property type="term" value="C:cytoplasm"/>
    <property type="evidence" value="ECO:0007669"/>
    <property type="project" value="UniProtKB-SubCell"/>
</dbReference>
<feature type="binding site" evidence="12">
    <location>
        <position position="112"/>
    </location>
    <ligand>
        <name>L-histidine</name>
        <dbReference type="ChEBI" id="CHEBI:57595"/>
    </ligand>
</feature>
<dbReference type="Pfam" id="PF03129">
    <property type="entry name" value="HGTP_anticodon"/>
    <property type="match status" value="1"/>
</dbReference>
<evidence type="ECO:0000256" key="3">
    <source>
        <dbReference type="ARBA" id="ARBA00011738"/>
    </source>
</evidence>
<evidence type="ECO:0000256" key="8">
    <source>
        <dbReference type="ARBA" id="ARBA00022917"/>
    </source>
</evidence>
<evidence type="ECO:0000256" key="6">
    <source>
        <dbReference type="ARBA" id="ARBA00022741"/>
    </source>
</evidence>
<dbReference type="InterPro" id="IPR004516">
    <property type="entry name" value="HisRS/HisZ"/>
</dbReference>
<dbReference type="CDD" id="cd00773">
    <property type="entry name" value="HisRS-like_core"/>
    <property type="match status" value="1"/>
</dbReference>
<dbReference type="GO" id="GO:0004821">
    <property type="term" value="F:histidine-tRNA ligase activity"/>
    <property type="evidence" value="ECO:0007669"/>
    <property type="project" value="UniProtKB-UniRule"/>
</dbReference>
<evidence type="ECO:0000256" key="11">
    <source>
        <dbReference type="HAMAP-Rule" id="MF_00127"/>
    </source>
</evidence>
<comment type="similarity">
    <text evidence="2 11">Belongs to the class-II aminoacyl-tRNA synthetase family.</text>
</comment>
<feature type="binding site" evidence="12">
    <location>
        <begin position="262"/>
        <end position="263"/>
    </location>
    <ligand>
        <name>L-histidine</name>
        <dbReference type="ChEBI" id="CHEBI:57595"/>
    </ligand>
</feature>
<comment type="subcellular location">
    <subcellularLocation>
        <location evidence="1 11">Cytoplasm</location>
    </subcellularLocation>
</comment>
<dbReference type="InterPro" id="IPR015807">
    <property type="entry name" value="His-tRNA-ligase"/>
</dbReference>
<comment type="catalytic activity">
    <reaction evidence="10 11">
        <text>tRNA(His) + L-histidine + ATP = L-histidyl-tRNA(His) + AMP + diphosphate + H(+)</text>
        <dbReference type="Rhea" id="RHEA:17313"/>
        <dbReference type="Rhea" id="RHEA-COMP:9665"/>
        <dbReference type="Rhea" id="RHEA-COMP:9689"/>
        <dbReference type="ChEBI" id="CHEBI:15378"/>
        <dbReference type="ChEBI" id="CHEBI:30616"/>
        <dbReference type="ChEBI" id="CHEBI:33019"/>
        <dbReference type="ChEBI" id="CHEBI:57595"/>
        <dbReference type="ChEBI" id="CHEBI:78442"/>
        <dbReference type="ChEBI" id="CHEBI:78527"/>
        <dbReference type="ChEBI" id="CHEBI:456215"/>
        <dbReference type="EC" id="6.1.1.21"/>
    </reaction>
</comment>
<dbReference type="EC" id="6.1.1.21" evidence="11"/>
<dbReference type="GO" id="GO:0006427">
    <property type="term" value="P:histidyl-tRNA aminoacylation"/>
    <property type="evidence" value="ECO:0007669"/>
    <property type="project" value="UniProtKB-UniRule"/>
</dbReference>
<dbReference type="InterPro" id="IPR006195">
    <property type="entry name" value="aa-tRNA-synth_II"/>
</dbReference>
<feature type="binding site" evidence="12">
    <location>
        <begin position="83"/>
        <end position="85"/>
    </location>
    <ligand>
        <name>L-histidine</name>
        <dbReference type="ChEBI" id="CHEBI:57595"/>
    </ligand>
</feature>
<protein>
    <recommendedName>
        <fullName evidence="11">Histidine--tRNA ligase</fullName>
        <ecNumber evidence="11">6.1.1.21</ecNumber>
    </recommendedName>
    <alternativeName>
        <fullName evidence="11">Histidyl-tRNA synthetase</fullName>
        <shortName evidence="11">HisRS</shortName>
    </alternativeName>
</protein>
<dbReference type="InterPro" id="IPR041715">
    <property type="entry name" value="HisRS-like_core"/>
</dbReference>
<name>A0A0M6W6Q3_9GAMM</name>
<sequence>MKKNIQSVRGMNDYLPTITLLWQKIESTLKKILYNYGFNEIRTPIIEKTILFHRAIGEITDVVEKEMYIFNDRNNESLALRPENTAGCVRAAIEHGLLNKEQRLWYLGPMFRYDRPQKCRYRQFHQLGVEVFGLSGFYIEAELILMISRWWYSLGITKYVRLELNSIGSIESRIKYREDLLKFFEYNKNKLDEESKNRIYKNPLRMLDSKNKNIQNLLIDAPKIFDYIDDDSKIYFTSLCSLLDNFGIKYDINHKLVRGLDYYNHTVFEWVTESCGLKNTICAGGRYDNLVKQLGGIDTPAVGFAMGMERTIMLVQETNHEFILSSSEFDIYLASFNTENNKQETLIIAEQVRDAFPNLRLIVYHGSGNFKKQLSEANKYGAKVVLILGKNEIENNQITIKNLYTSTQETISRQSMILYIKKLLN</sequence>
<keyword evidence="5 11" id="KW-0436">Ligase</keyword>
<dbReference type="PROSITE" id="PS50862">
    <property type="entry name" value="AA_TRNA_LIGASE_II"/>
    <property type="match status" value="1"/>
</dbReference>
<dbReference type="GO" id="GO:0005524">
    <property type="term" value="F:ATP binding"/>
    <property type="evidence" value="ECO:0007669"/>
    <property type="project" value="UniProtKB-UniRule"/>
</dbReference>
<feature type="binding site" evidence="12">
    <location>
        <position position="130"/>
    </location>
    <ligand>
        <name>L-histidine</name>
        <dbReference type="ChEBI" id="CHEBI:57595"/>
    </ligand>
</feature>
<dbReference type="Gene3D" id="3.30.930.10">
    <property type="entry name" value="Bira Bifunctional Protein, Domain 2"/>
    <property type="match status" value="1"/>
</dbReference>
<dbReference type="EMBL" id="CVRF01000001">
    <property type="protein sequence ID" value="CRK85539.1"/>
    <property type="molecule type" value="Genomic_DNA"/>
</dbReference>
<evidence type="ECO:0000256" key="4">
    <source>
        <dbReference type="ARBA" id="ARBA00022490"/>
    </source>
</evidence>
<dbReference type="FunFam" id="3.30.930.10:FF:000005">
    <property type="entry name" value="Histidine--tRNA ligase"/>
    <property type="match status" value="1"/>
</dbReference>
<evidence type="ECO:0000256" key="1">
    <source>
        <dbReference type="ARBA" id="ARBA00004496"/>
    </source>
</evidence>
<dbReference type="Proteomes" id="UP000242301">
    <property type="component" value="Unassembled WGS sequence"/>
</dbReference>
<reference evidence="15" key="1">
    <citation type="submission" date="2015-05" db="EMBL/GenBank/DDBJ databases">
        <authorList>
            <person name="Manzano-Marin A."/>
        </authorList>
    </citation>
    <scope>NUCLEOTIDE SEQUENCE [LARGE SCALE GENOMIC DNA]</scope>
    <source>
        <strain evidence="15">officinalis</strain>
    </source>
</reference>
<accession>A0A0M6W6Q3</accession>
<keyword evidence="4 11" id="KW-0963">Cytoplasm</keyword>
<feature type="binding site" evidence="12">
    <location>
        <position position="258"/>
    </location>
    <ligand>
        <name>L-histidine</name>
        <dbReference type="ChEBI" id="CHEBI:57595"/>
    </ligand>
</feature>
<dbReference type="PANTHER" id="PTHR43707">
    <property type="entry name" value="HISTIDYL-TRNA SYNTHETASE"/>
    <property type="match status" value="1"/>
</dbReference>
<dbReference type="PANTHER" id="PTHR43707:SF1">
    <property type="entry name" value="HISTIDINE--TRNA LIGASE, MITOCHONDRIAL-RELATED"/>
    <property type="match status" value="1"/>
</dbReference>
<feature type="domain" description="Aminoacyl-transfer RNA synthetases class-II family profile" evidence="13">
    <location>
        <begin position="1"/>
        <end position="357"/>
    </location>
</feature>
<organism evidence="14 15">
    <name type="scientific">Candidatus Providencia siddallii</name>
    <dbReference type="NCBI Taxonomy" id="1715285"/>
    <lineage>
        <taxon>Bacteria</taxon>
        <taxon>Pseudomonadati</taxon>
        <taxon>Pseudomonadota</taxon>
        <taxon>Gammaproteobacteria</taxon>
        <taxon>Enterobacterales</taxon>
        <taxon>Morganellaceae</taxon>
        <taxon>Providencia</taxon>
    </lineage>
</organism>
<dbReference type="STRING" id="1715285.SOFFGTOCOR_0094"/>
<evidence type="ECO:0000313" key="14">
    <source>
        <dbReference type="EMBL" id="CRK85539.1"/>
    </source>
</evidence>